<dbReference type="EMBL" id="JAQKAB010000015">
    <property type="protein sequence ID" value="MDA7028321.1"/>
    <property type="molecule type" value="Genomic_DNA"/>
</dbReference>
<dbReference type="SUPFAM" id="SSF54909">
    <property type="entry name" value="Dimeric alpha+beta barrel"/>
    <property type="match status" value="1"/>
</dbReference>
<comment type="caution">
    <text evidence="1">The sequence shown here is derived from an EMBL/GenBank/DDBJ whole genome shotgun (WGS) entry which is preliminary data.</text>
</comment>
<gene>
    <name evidence="1" type="ORF">PJ311_17400</name>
</gene>
<evidence type="ECO:0008006" key="3">
    <source>
        <dbReference type="Google" id="ProtNLM"/>
    </source>
</evidence>
<sequence length="107" mass="12506">MEQVNQQYVMEMVLFKLREGTNKRRFCHAAATLTEALQTEMPGFKGRTLLHTPDETQWTDIIYWSNMDVALTAMDQLRSFPAFQTFVSMIDSREIMLRHFVPANLSM</sequence>
<evidence type="ECO:0000313" key="2">
    <source>
        <dbReference type="Proteomes" id="UP001211894"/>
    </source>
</evidence>
<dbReference type="RefSeq" id="WP_271342127.1">
    <property type="nucleotide sequence ID" value="NZ_JAQKAB010000015.1"/>
</dbReference>
<dbReference type="InterPro" id="IPR011008">
    <property type="entry name" value="Dimeric_a/b-barrel"/>
</dbReference>
<accession>A0ABT4X7S0</accession>
<name>A0ABT4X7S0_9BACI</name>
<evidence type="ECO:0000313" key="1">
    <source>
        <dbReference type="EMBL" id="MDA7028321.1"/>
    </source>
</evidence>
<reference evidence="1 2" key="1">
    <citation type="submission" date="2023-01" db="EMBL/GenBank/DDBJ databases">
        <title>Bacillus changyiensis sp. nov., isolated from a coastal deposit.</title>
        <authorList>
            <person name="Xiao G."/>
            <person name="Lai Q."/>
            <person name="Hu Z."/>
            <person name="Shao Z."/>
        </authorList>
    </citation>
    <scope>NUCLEOTIDE SEQUENCE [LARGE SCALE GENOMIC DNA]</scope>
    <source>
        <strain evidence="1 2">CLL-7-23</strain>
    </source>
</reference>
<keyword evidence="2" id="KW-1185">Reference proteome</keyword>
<organism evidence="1 2">
    <name type="scientific">Bacillus changyiensis</name>
    <dbReference type="NCBI Taxonomy" id="3004103"/>
    <lineage>
        <taxon>Bacteria</taxon>
        <taxon>Bacillati</taxon>
        <taxon>Bacillota</taxon>
        <taxon>Bacilli</taxon>
        <taxon>Bacillales</taxon>
        <taxon>Bacillaceae</taxon>
        <taxon>Bacillus</taxon>
    </lineage>
</organism>
<proteinExistence type="predicted"/>
<protein>
    <recommendedName>
        <fullName evidence="3">ABM domain-containing protein</fullName>
    </recommendedName>
</protein>
<dbReference type="Proteomes" id="UP001211894">
    <property type="component" value="Unassembled WGS sequence"/>
</dbReference>